<dbReference type="AlphaFoldDB" id="A0A1J1HTW7"/>
<dbReference type="PANTHER" id="PTHR11852:SF0">
    <property type="entry name" value="PLATELET-ACTIVATING FACTOR ACETYLHYDROLASE IB SUBUNIT BETA HOMOLOG"/>
    <property type="match status" value="1"/>
</dbReference>
<dbReference type="CDD" id="cd01820">
    <property type="entry name" value="PAF_acetylesterase_like"/>
    <property type="match status" value="1"/>
</dbReference>
<dbReference type="OrthoDB" id="505607at2759"/>
<dbReference type="EMBL" id="CVRI01000020">
    <property type="protein sequence ID" value="CRK91002.1"/>
    <property type="molecule type" value="Genomic_DNA"/>
</dbReference>
<evidence type="ECO:0000256" key="1">
    <source>
        <dbReference type="ARBA" id="ARBA00038184"/>
    </source>
</evidence>
<comment type="similarity">
    <text evidence="1">Belongs to the 'GDSL' lipolytic enzyme family. Platelet-activating factor acetylhydrolase IB beta/gamma subunits subfamily.</text>
</comment>
<reference evidence="3 4" key="1">
    <citation type="submission" date="2015-04" db="EMBL/GenBank/DDBJ databases">
        <authorList>
            <person name="Syromyatnikov M.Y."/>
            <person name="Popov V.N."/>
        </authorList>
    </citation>
    <scope>NUCLEOTIDE SEQUENCE [LARGE SCALE GENOMIC DNA]</scope>
</reference>
<evidence type="ECO:0000313" key="4">
    <source>
        <dbReference type="Proteomes" id="UP000183832"/>
    </source>
</evidence>
<dbReference type="Proteomes" id="UP000183832">
    <property type="component" value="Unassembled WGS sequence"/>
</dbReference>
<name>A0A1J1HTW7_9DIPT</name>
<gene>
    <name evidence="3" type="ORF">CLUMA_CG004690</name>
</gene>
<dbReference type="InterPro" id="IPR013830">
    <property type="entry name" value="SGNH_hydro"/>
</dbReference>
<evidence type="ECO:0000313" key="3">
    <source>
        <dbReference type="EMBL" id="CRK91002.1"/>
    </source>
</evidence>
<protein>
    <submittedName>
        <fullName evidence="3">CLUMA_CG004690, isoform A</fullName>
    </submittedName>
</protein>
<keyword evidence="4" id="KW-1185">Reference proteome</keyword>
<dbReference type="Gene3D" id="3.40.50.1110">
    <property type="entry name" value="SGNH hydrolase"/>
    <property type="match status" value="1"/>
</dbReference>
<feature type="domain" description="SGNH hydrolase-type esterase" evidence="2">
    <location>
        <begin position="66"/>
        <end position="197"/>
    </location>
</feature>
<proteinExistence type="inferred from homology"/>
<dbReference type="InterPro" id="IPR036514">
    <property type="entry name" value="SGNH_hydro_sf"/>
</dbReference>
<dbReference type="STRING" id="568069.A0A1J1HTW7"/>
<dbReference type="PANTHER" id="PTHR11852">
    <property type="entry name" value="PLATELET-ACTIVATING FACTOR ACETYLHYDROLASE"/>
    <property type="match status" value="1"/>
</dbReference>
<dbReference type="Pfam" id="PF13472">
    <property type="entry name" value="Lipase_GDSL_2"/>
    <property type="match status" value="1"/>
</dbReference>
<evidence type="ECO:0000259" key="2">
    <source>
        <dbReference type="Pfam" id="PF13472"/>
    </source>
</evidence>
<dbReference type="SUPFAM" id="SSF52266">
    <property type="entry name" value="SGNH hydrolase"/>
    <property type="match status" value="1"/>
</dbReference>
<organism evidence="3 4">
    <name type="scientific">Clunio marinus</name>
    <dbReference type="NCBI Taxonomy" id="568069"/>
    <lineage>
        <taxon>Eukaryota</taxon>
        <taxon>Metazoa</taxon>
        <taxon>Ecdysozoa</taxon>
        <taxon>Arthropoda</taxon>
        <taxon>Hexapoda</taxon>
        <taxon>Insecta</taxon>
        <taxon>Pterygota</taxon>
        <taxon>Neoptera</taxon>
        <taxon>Endopterygota</taxon>
        <taxon>Diptera</taxon>
        <taxon>Nematocera</taxon>
        <taxon>Chironomoidea</taxon>
        <taxon>Chironomidae</taxon>
        <taxon>Clunio</taxon>
    </lineage>
</organism>
<accession>A0A1J1HTW7</accession>
<sequence length="228" mass="26317">MTSVNPCVIPTQPEDIEGDNRWLSIHKRFLQECREKDPEILFVGDDILLDLSFTEVYRSFEEMHLLNFSIRGDKTQNILWRLQDGELQNINPKIIVLHCGTNNSPHNSAEEIAEGIAECVLQIRNRLEESFIVVPSLLPRGHHPNKLREINEKVNELMKEKLQSMKKVQIVDISKGLVQLDGTISHHDLHDYLNLTNAASKKLFEPIWDLLNQILNENEKEVLLTPTE</sequence>